<feature type="transmembrane region" description="Helical" evidence="5">
    <location>
        <begin position="388"/>
        <end position="411"/>
    </location>
</feature>
<evidence type="ECO:0000256" key="1">
    <source>
        <dbReference type="ARBA" id="ARBA00004141"/>
    </source>
</evidence>
<evidence type="ECO:0000313" key="7">
    <source>
        <dbReference type="EMBL" id="PAT33550.1"/>
    </source>
</evidence>
<proteinExistence type="predicted"/>
<comment type="subcellular location">
    <subcellularLocation>
        <location evidence="1">Membrane</location>
        <topology evidence="1">Multi-pass membrane protein</topology>
    </subcellularLocation>
</comment>
<keyword evidence="3 5" id="KW-1133">Transmembrane helix</keyword>
<dbReference type="RefSeq" id="WP_095550631.1">
    <property type="nucleotide sequence ID" value="NZ_NSJF01000008.1"/>
</dbReference>
<dbReference type="PANTHER" id="PTHR37422">
    <property type="entry name" value="TEICHURONIC ACID BIOSYNTHESIS PROTEIN TUAE"/>
    <property type="match status" value="1"/>
</dbReference>
<accession>A0A2A2A4V1</accession>
<evidence type="ECO:0000313" key="8">
    <source>
        <dbReference type="Proteomes" id="UP000217999"/>
    </source>
</evidence>
<feature type="transmembrane region" description="Helical" evidence="5">
    <location>
        <begin position="208"/>
        <end position="225"/>
    </location>
</feature>
<feature type="transmembrane region" description="Helical" evidence="5">
    <location>
        <begin position="32"/>
        <end position="55"/>
    </location>
</feature>
<dbReference type="Proteomes" id="UP000217999">
    <property type="component" value="Unassembled WGS sequence"/>
</dbReference>
<feature type="transmembrane region" description="Helical" evidence="5">
    <location>
        <begin position="99"/>
        <end position="114"/>
    </location>
</feature>
<feature type="transmembrane region" description="Helical" evidence="5">
    <location>
        <begin position="237"/>
        <end position="257"/>
    </location>
</feature>
<comment type="caution">
    <text evidence="7">The sequence shown here is derived from an EMBL/GenBank/DDBJ whole genome shotgun (WGS) entry which is preliminary data.</text>
</comment>
<evidence type="ECO:0000256" key="5">
    <source>
        <dbReference type="SAM" id="Phobius"/>
    </source>
</evidence>
<feature type="domain" description="O-antigen ligase-related" evidence="6">
    <location>
        <begin position="193"/>
        <end position="354"/>
    </location>
</feature>
<feature type="transmembrane region" description="Helical" evidence="5">
    <location>
        <begin position="346"/>
        <end position="367"/>
    </location>
</feature>
<sequence length="438" mass="47747">MSSAATIEASPCAPQGRWERATSVAAFLVPALALWLPSGYSWGALLLLLLALANLHHWPRTLPRLSAGSWLLAATILAMGLMWAIQADAQAGSARWDRFSKYALALPCLGYALAHPPSAQALEKGLLAGCLGAGGIALWQVYGLGMARAAGHTNAIQFGNLALLLAVLAGIVLACHYQRLRPGMRLGLVLAIGAAFGASVLSLTRGGWLALLLLPLLAWPVLRLPGRQPARASRTVWLARPWAALLLVLLVPLAVSLPQVVQRLQLMGTEVAAYQAQGDASTSIGHRLEHWRLAWHMGQQKPWLGWGDAGYKQEKLRLAQAGQFDINTTYFDHAHNEVLDLFSKRGLLGVALLLAFYGVPLALFWPSRRRQAALLAAAPPPWQQAQWWALRLMGSAIVLMYIGFGWTQVFFAHNSGTMFYLFMLILCWAALCRLERRA</sequence>
<evidence type="ECO:0000256" key="4">
    <source>
        <dbReference type="ARBA" id="ARBA00023136"/>
    </source>
</evidence>
<name>A0A2A2A4V1_9BURK</name>
<keyword evidence="4 5" id="KW-0472">Membrane</keyword>
<feature type="transmembrane region" description="Helical" evidence="5">
    <location>
        <begin position="126"/>
        <end position="143"/>
    </location>
</feature>
<feature type="transmembrane region" description="Helical" evidence="5">
    <location>
        <begin position="67"/>
        <end position="87"/>
    </location>
</feature>
<gene>
    <name evidence="7" type="ORF">CK620_12800</name>
</gene>
<dbReference type="AlphaFoldDB" id="A0A2A2A4V1"/>
<evidence type="ECO:0000256" key="2">
    <source>
        <dbReference type="ARBA" id="ARBA00022692"/>
    </source>
</evidence>
<dbReference type="PANTHER" id="PTHR37422:SF13">
    <property type="entry name" value="LIPOPOLYSACCHARIDE BIOSYNTHESIS PROTEIN PA4999-RELATED"/>
    <property type="match status" value="1"/>
</dbReference>
<feature type="transmembrane region" description="Helical" evidence="5">
    <location>
        <begin position="155"/>
        <end position="174"/>
    </location>
</feature>
<protein>
    <submittedName>
        <fullName evidence="7">Polymerase</fullName>
    </submittedName>
</protein>
<dbReference type="EMBL" id="NSJF01000008">
    <property type="protein sequence ID" value="PAT33550.1"/>
    <property type="molecule type" value="Genomic_DNA"/>
</dbReference>
<feature type="transmembrane region" description="Helical" evidence="5">
    <location>
        <begin position="417"/>
        <end position="434"/>
    </location>
</feature>
<dbReference type="Pfam" id="PF04932">
    <property type="entry name" value="Wzy_C"/>
    <property type="match status" value="1"/>
</dbReference>
<evidence type="ECO:0000259" key="6">
    <source>
        <dbReference type="Pfam" id="PF04932"/>
    </source>
</evidence>
<dbReference type="InterPro" id="IPR051533">
    <property type="entry name" value="WaaL-like"/>
</dbReference>
<feature type="transmembrane region" description="Helical" evidence="5">
    <location>
        <begin position="186"/>
        <end position="202"/>
    </location>
</feature>
<reference evidence="7 8" key="1">
    <citation type="submission" date="2017-08" db="EMBL/GenBank/DDBJ databases">
        <title>WGS of Clinical strains of the CDC Group NO-1 linked to zoonotic infections in humans.</title>
        <authorList>
            <person name="Bernier A.-M."/>
            <person name="Bernard K."/>
        </authorList>
    </citation>
    <scope>NUCLEOTIDE SEQUENCE [LARGE SCALE GENOMIC DNA]</scope>
    <source>
        <strain evidence="7 8">NML03-0146</strain>
    </source>
</reference>
<keyword evidence="2 5" id="KW-0812">Transmembrane</keyword>
<organism evidence="7 8">
    <name type="scientific">Vandammella animalimorsus</name>
    <dbReference type="NCBI Taxonomy" id="2029117"/>
    <lineage>
        <taxon>Bacteria</taxon>
        <taxon>Pseudomonadati</taxon>
        <taxon>Pseudomonadota</taxon>
        <taxon>Betaproteobacteria</taxon>
        <taxon>Burkholderiales</taxon>
        <taxon>Comamonadaceae</taxon>
        <taxon>Vandammella</taxon>
    </lineage>
</organism>
<dbReference type="InterPro" id="IPR007016">
    <property type="entry name" value="O-antigen_ligase-rel_domated"/>
</dbReference>
<evidence type="ECO:0000256" key="3">
    <source>
        <dbReference type="ARBA" id="ARBA00022989"/>
    </source>
</evidence>
<dbReference type="GO" id="GO:0016020">
    <property type="term" value="C:membrane"/>
    <property type="evidence" value="ECO:0007669"/>
    <property type="project" value="UniProtKB-SubCell"/>
</dbReference>